<feature type="compositionally biased region" description="Low complexity" evidence="1">
    <location>
        <begin position="208"/>
        <end position="222"/>
    </location>
</feature>
<feature type="transmembrane region" description="Helical" evidence="2">
    <location>
        <begin position="713"/>
        <end position="735"/>
    </location>
</feature>
<protein>
    <submittedName>
        <fullName evidence="3">Uncharacterized protein</fullName>
    </submittedName>
</protein>
<keyword evidence="4" id="KW-1185">Reference proteome</keyword>
<dbReference type="KEGG" id="uli:ETAA1_45040"/>
<gene>
    <name evidence="3" type="ORF">ETAA1_45040</name>
</gene>
<feature type="transmembrane region" description="Helical" evidence="2">
    <location>
        <begin position="868"/>
        <end position="890"/>
    </location>
</feature>
<evidence type="ECO:0000313" key="4">
    <source>
        <dbReference type="Proteomes" id="UP000319576"/>
    </source>
</evidence>
<feature type="transmembrane region" description="Helical" evidence="2">
    <location>
        <begin position="619"/>
        <end position="638"/>
    </location>
</feature>
<evidence type="ECO:0000256" key="1">
    <source>
        <dbReference type="SAM" id="MobiDB-lite"/>
    </source>
</evidence>
<organism evidence="3 4">
    <name type="scientific">Urbifossiella limnaea</name>
    <dbReference type="NCBI Taxonomy" id="2528023"/>
    <lineage>
        <taxon>Bacteria</taxon>
        <taxon>Pseudomonadati</taxon>
        <taxon>Planctomycetota</taxon>
        <taxon>Planctomycetia</taxon>
        <taxon>Gemmatales</taxon>
        <taxon>Gemmataceae</taxon>
        <taxon>Urbifossiella</taxon>
    </lineage>
</organism>
<feature type="region of interest" description="Disordered" evidence="1">
    <location>
        <begin position="207"/>
        <end position="241"/>
    </location>
</feature>
<proteinExistence type="predicted"/>
<dbReference type="RefSeq" id="WP_145242324.1">
    <property type="nucleotide sequence ID" value="NZ_CP036273.1"/>
</dbReference>
<dbReference type="EMBL" id="CP036273">
    <property type="protein sequence ID" value="QDU22522.1"/>
    <property type="molecule type" value="Genomic_DNA"/>
</dbReference>
<dbReference type="OrthoDB" id="5747753at2"/>
<keyword evidence="2" id="KW-0472">Membrane</keyword>
<name>A0A517XYE7_9BACT</name>
<feature type="transmembrane region" description="Helical" evidence="2">
    <location>
        <begin position="796"/>
        <end position="821"/>
    </location>
</feature>
<sequence length="1099" mass="121932">MSVPPDLEAALRAVEPAARLVSERKLRKVLMYLRDHGFALPPNPDLPLWIDRQDAIAADVFLPDTLAGTEPRLLLLTPPDDRGWHHYSPPDLLRHYWRLLYQGAVRAAIDAKLMKDALTVGRCRDRLHRLGAVAAREIEYVLETDHLADHEETAAGVYRAFAATYLDLHAFAPESLDEFFPSLPPPADVLAVLQTDVPFRELLPKTRPAGAADAHVPDDPAATWAESGEPTEPAPSAVGERSSLLARAQDAEGKGNLVRAAVLRTQAAAAGDGEPARQAAQATIGQLVEALGHVLHWDDDTRREWRQALLPLLAPAARANWSRAARCLYELQTIPADLGREVFAVDLAEYLRTFGRRPVKRPLPHARGVMLLVRLRAAYGQLVRAGLPPREHLRLDRLFHHELHRLEHHVRHDLAPVVREALGASGFVPASRVEEVAREKVVAELLDRACERGFFRLGDLRDTVARNQLKMPDLAGPGELLFGDPLLRADTRLAHDLDGVYRRGEFYLRLLQRLSAVFFGTPWGRLLTLYVLAPFLAAYLALMMVDEVTHLGGSAGRFVARSFAGKPKPEPEAAVPADDTFALDEDGWVVLNPQAAISLGKQTVTSSAKTGAPEAHHGVTSVPSVFCCGVFLLLVFYVPPFRRAVFAVLRALGRAVRFVLWEVPRMALRSEAVRAVRYSGPVRLFNRHMSGAVSFTAVVLVVLVLLGASPGRLLRWGLFVFALAVVFFNTSWGWLLQERLAERLADWWRVVRVEMLPGILGAILEAFRRLANWVERQLYAVDEWLRYRGGDSKGTLVWKAAFGLLWFPVAYVTRFVFYLLFEPQVNPLKHFPVVTVSHKVIWPFLPEFAEFLDGKLVALGVEAGKAEVYGGGLAAFVINGCPGIFGFIAWELKENWRLYRANRPERLRPVLVGSHGESVRGLLRPGFHSGTVPKLYRKLRAARRRHDHDREARLHHDLEHAAEGVRRFAERELVGVLLASADWGGRAVAVSAVRFGAQRVVIELQAPGLEGTVAVAFENRDGVITAELAATGWTSALGERERAALLAALRGLFDMGAAARLGEHDRTPEAIPAGPLGELVRPYPWADWVARWEPKADAR</sequence>
<feature type="transmembrane region" description="Helical" evidence="2">
    <location>
        <begin position="684"/>
        <end position="707"/>
    </location>
</feature>
<evidence type="ECO:0000256" key="2">
    <source>
        <dbReference type="SAM" id="Phobius"/>
    </source>
</evidence>
<keyword evidence="2" id="KW-1133">Transmembrane helix</keyword>
<keyword evidence="2" id="KW-0812">Transmembrane</keyword>
<accession>A0A517XYE7</accession>
<dbReference type="AlphaFoldDB" id="A0A517XYE7"/>
<dbReference type="Proteomes" id="UP000319576">
    <property type="component" value="Chromosome"/>
</dbReference>
<reference evidence="3 4" key="1">
    <citation type="submission" date="2019-02" db="EMBL/GenBank/DDBJ databases">
        <title>Deep-cultivation of Planctomycetes and their phenomic and genomic characterization uncovers novel biology.</title>
        <authorList>
            <person name="Wiegand S."/>
            <person name="Jogler M."/>
            <person name="Boedeker C."/>
            <person name="Pinto D."/>
            <person name="Vollmers J."/>
            <person name="Rivas-Marin E."/>
            <person name="Kohn T."/>
            <person name="Peeters S.H."/>
            <person name="Heuer A."/>
            <person name="Rast P."/>
            <person name="Oberbeckmann S."/>
            <person name="Bunk B."/>
            <person name="Jeske O."/>
            <person name="Meyerdierks A."/>
            <person name="Storesund J.E."/>
            <person name="Kallscheuer N."/>
            <person name="Luecker S."/>
            <person name="Lage O.M."/>
            <person name="Pohl T."/>
            <person name="Merkel B.J."/>
            <person name="Hornburger P."/>
            <person name="Mueller R.-W."/>
            <person name="Bruemmer F."/>
            <person name="Labrenz M."/>
            <person name="Spormann A.M."/>
            <person name="Op den Camp H."/>
            <person name="Overmann J."/>
            <person name="Amann R."/>
            <person name="Jetten M.S.M."/>
            <person name="Mascher T."/>
            <person name="Medema M.H."/>
            <person name="Devos D.P."/>
            <person name="Kaster A.-K."/>
            <person name="Ovreas L."/>
            <person name="Rohde M."/>
            <person name="Galperin M.Y."/>
            <person name="Jogler C."/>
        </authorList>
    </citation>
    <scope>NUCLEOTIDE SEQUENCE [LARGE SCALE GENOMIC DNA]</scope>
    <source>
        <strain evidence="3 4">ETA_A1</strain>
    </source>
</reference>
<evidence type="ECO:0000313" key="3">
    <source>
        <dbReference type="EMBL" id="QDU22522.1"/>
    </source>
</evidence>